<sequence length="283" mass="33091">MIFTKEELRIFITEQNRIFDIVRLVDVSMTRQYTIDNNGEFIEAPYECYNVWNKKKRCDCCISSKVLLSKKQFTKFEFIGDDIYFVIALYVEVEGNEYSVELVAKFTDETLFAAYGKEEFARTIQSYNNKIYKDSLTNAYNRRYFEEQLKQLRGINAIVVLDLDDFKKINDTYGHIAGDEVLKEVVKVCDNNIRSVDVIVRWGGDEFVLLFLEIPEKIVQNKLEIIRKSINDIYFDNYPNLKVFVSMGCVVTEHATNFFEEADQALYEGKKKGNSIVIRKVDS</sequence>
<dbReference type="PROSITE" id="PS50887">
    <property type="entry name" value="GGDEF"/>
    <property type="match status" value="1"/>
</dbReference>
<name>A0A645BYU6_9ZZZZ</name>
<dbReference type="GO" id="GO:1902201">
    <property type="term" value="P:negative regulation of bacterial-type flagellum-dependent cell motility"/>
    <property type="evidence" value="ECO:0007669"/>
    <property type="project" value="TreeGrafter"/>
</dbReference>
<dbReference type="InterPro" id="IPR029787">
    <property type="entry name" value="Nucleotide_cyclase"/>
</dbReference>
<dbReference type="InterPro" id="IPR043128">
    <property type="entry name" value="Rev_trsase/Diguanyl_cyclase"/>
</dbReference>
<proteinExistence type="predicted"/>
<dbReference type="AlphaFoldDB" id="A0A645BYU6"/>
<dbReference type="EMBL" id="VSSQ01023634">
    <property type="protein sequence ID" value="MPM70706.1"/>
    <property type="molecule type" value="Genomic_DNA"/>
</dbReference>
<dbReference type="SMART" id="SM00267">
    <property type="entry name" value="GGDEF"/>
    <property type="match status" value="1"/>
</dbReference>
<comment type="caution">
    <text evidence="2">The sequence shown here is derived from an EMBL/GenBank/DDBJ whole genome shotgun (WGS) entry which is preliminary data.</text>
</comment>
<dbReference type="InterPro" id="IPR000160">
    <property type="entry name" value="GGDEF_dom"/>
</dbReference>
<dbReference type="GO" id="GO:0043709">
    <property type="term" value="P:cell adhesion involved in single-species biofilm formation"/>
    <property type="evidence" value="ECO:0007669"/>
    <property type="project" value="TreeGrafter"/>
</dbReference>
<dbReference type="PANTHER" id="PTHR45138:SF9">
    <property type="entry name" value="DIGUANYLATE CYCLASE DGCM-RELATED"/>
    <property type="match status" value="1"/>
</dbReference>
<dbReference type="Pfam" id="PF00990">
    <property type="entry name" value="GGDEF"/>
    <property type="match status" value="1"/>
</dbReference>
<evidence type="ECO:0000259" key="1">
    <source>
        <dbReference type="PROSITE" id="PS50887"/>
    </source>
</evidence>
<dbReference type="InterPro" id="IPR050469">
    <property type="entry name" value="Diguanylate_Cyclase"/>
</dbReference>
<accession>A0A645BYU6</accession>
<gene>
    <name evidence="2" type="ORF">SDC9_117664</name>
</gene>
<organism evidence="2">
    <name type="scientific">bioreactor metagenome</name>
    <dbReference type="NCBI Taxonomy" id="1076179"/>
    <lineage>
        <taxon>unclassified sequences</taxon>
        <taxon>metagenomes</taxon>
        <taxon>ecological metagenomes</taxon>
    </lineage>
</organism>
<feature type="domain" description="GGDEF" evidence="1">
    <location>
        <begin position="154"/>
        <end position="281"/>
    </location>
</feature>
<dbReference type="NCBIfam" id="TIGR00254">
    <property type="entry name" value="GGDEF"/>
    <property type="match status" value="1"/>
</dbReference>
<protein>
    <recommendedName>
        <fullName evidence="1">GGDEF domain-containing protein</fullName>
    </recommendedName>
</protein>
<dbReference type="CDD" id="cd01949">
    <property type="entry name" value="GGDEF"/>
    <property type="match status" value="1"/>
</dbReference>
<dbReference type="GO" id="GO:0052621">
    <property type="term" value="F:diguanylate cyclase activity"/>
    <property type="evidence" value="ECO:0007669"/>
    <property type="project" value="TreeGrafter"/>
</dbReference>
<dbReference type="SUPFAM" id="SSF55073">
    <property type="entry name" value="Nucleotide cyclase"/>
    <property type="match status" value="1"/>
</dbReference>
<dbReference type="GO" id="GO:0005886">
    <property type="term" value="C:plasma membrane"/>
    <property type="evidence" value="ECO:0007669"/>
    <property type="project" value="TreeGrafter"/>
</dbReference>
<reference evidence="2" key="1">
    <citation type="submission" date="2019-08" db="EMBL/GenBank/DDBJ databases">
        <authorList>
            <person name="Kucharzyk K."/>
            <person name="Murdoch R.W."/>
            <person name="Higgins S."/>
            <person name="Loffler F."/>
        </authorList>
    </citation>
    <scope>NUCLEOTIDE SEQUENCE</scope>
</reference>
<dbReference type="PANTHER" id="PTHR45138">
    <property type="entry name" value="REGULATORY COMPONENTS OF SENSORY TRANSDUCTION SYSTEM"/>
    <property type="match status" value="1"/>
</dbReference>
<dbReference type="Gene3D" id="3.30.70.270">
    <property type="match status" value="1"/>
</dbReference>
<evidence type="ECO:0000313" key="2">
    <source>
        <dbReference type="EMBL" id="MPM70706.1"/>
    </source>
</evidence>